<comment type="caution">
    <text evidence="1">The sequence shown here is derived from an EMBL/GenBank/DDBJ whole genome shotgun (WGS) entry which is preliminary data.</text>
</comment>
<evidence type="ECO:0000313" key="1">
    <source>
        <dbReference type="EMBL" id="GIY74788.1"/>
    </source>
</evidence>
<protein>
    <submittedName>
        <fullName evidence="1">Uncharacterized protein</fullName>
    </submittedName>
</protein>
<evidence type="ECO:0000313" key="2">
    <source>
        <dbReference type="Proteomes" id="UP001054837"/>
    </source>
</evidence>
<proteinExistence type="predicted"/>
<dbReference type="EMBL" id="BPLQ01013788">
    <property type="protein sequence ID" value="GIY74788.1"/>
    <property type="molecule type" value="Genomic_DNA"/>
</dbReference>
<organism evidence="1 2">
    <name type="scientific">Caerostris darwini</name>
    <dbReference type="NCBI Taxonomy" id="1538125"/>
    <lineage>
        <taxon>Eukaryota</taxon>
        <taxon>Metazoa</taxon>
        <taxon>Ecdysozoa</taxon>
        <taxon>Arthropoda</taxon>
        <taxon>Chelicerata</taxon>
        <taxon>Arachnida</taxon>
        <taxon>Araneae</taxon>
        <taxon>Araneomorphae</taxon>
        <taxon>Entelegynae</taxon>
        <taxon>Araneoidea</taxon>
        <taxon>Araneidae</taxon>
        <taxon>Caerostris</taxon>
    </lineage>
</organism>
<dbReference type="AlphaFoldDB" id="A0AAV4VXP7"/>
<sequence>MERIEIAKLEELSLYQYNVVSPEVTSLRVFLNNSRRKSCVREFFANMLSEKNTTDKHENCSGISNSLNPLSQRRNKKFEFDFRPRSCFVESMVLKSSGLKIFKWPIFSPEQL</sequence>
<accession>A0AAV4VXP7</accession>
<reference evidence="1 2" key="1">
    <citation type="submission" date="2021-06" db="EMBL/GenBank/DDBJ databases">
        <title>Caerostris darwini draft genome.</title>
        <authorList>
            <person name="Kono N."/>
            <person name="Arakawa K."/>
        </authorList>
    </citation>
    <scope>NUCLEOTIDE SEQUENCE [LARGE SCALE GENOMIC DNA]</scope>
</reference>
<name>A0AAV4VXP7_9ARAC</name>
<gene>
    <name evidence="1" type="ORF">CDAR_425751</name>
</gene>
<keyword evidence="2" id="KW-1185">Reference proteome</keyword>
<dbReference type="Proteomes" id="UP001054837">
    <property type="component" value="Unassembled WGS sequence"/>
</dbReference>